<dbReference type="EMBL" id="BAABJI010000002">
    <property type="protein sequence ID" value="GAA4923801.1"/>
    <property type="molecule type" value="Genomic_DNA"/>
</dbReference>
<sequence length="203" mass="23369">MITRTTQRQTSKSKEQIVDSAIRLISKYGFEQLTLDQVGVAANAKRYAIVAKYGNLGNLMQVCLQSSLDSLALFLSLRSYRNDYREHKTEDFWALLVAFNTHNAEKASVICRYLRSPSIFQAQDFRIELINLLNPIYNNFEQGLLQNSNVHIRFISFKYLYQSACTYAENRTSGQLSHTAPISVYYNNKVAPELERILRLPIN</sequence>
<keyword evidence="1 2" id="KW-0238">DNA-binding</keyword>
<evidence type="ECO:0000313" key="5">
    <source>
        <dbReference type="Proteomes" id="UP001501436"/>
    </source>
</evidence>
<evidence type="ECO:0000256" key="2">
    <source>
        <dbReference type="PROSITE-ProRule" id="PRU00335"/>
    </source>
</evidence>
<name>A0ABP9G386_9SPHI</name>
<dbReference type="InterPro" id="IPR001647">
    <property type="entry name" value="HTH_TetR"/>
</dbReference>
<dbReference type="PROSITE" id="PS50977">
    <property type="entry name" value="HTH_TETR_2"/>
    <property type="match status" value="1"/>
</dbReference>
<proteinExistence type="predicted"/>
<feature type="domain" description="HTH tetR-type" evidence="3">
    <location>
        <begin position="11"/>
        <end position="71"/>
    </location>
</feature>
<comment type="caution">
    <text evidence="4">The sequence shown here is derived from an EMBL/GenBank/DDBJ whole genome shotgun (WGS) entry which is preliminary data.</text>
</comment>
<protein>
    <recommendedName>
        <fullName evidence="3">HTH tetR-type domain-containing protein</fullName>
    </recommendedName>
</protein>
<accession>A0ABP9G386</accession>
<organism evidence="4 5">
    <name type="scientific">Mucilaginibacter defluvii</name>
    <dbReference type="NCBI Taxonomy" id="1196019"/>
    <lineage>
        <taxon>Bacteria</taxon>
        <taxon>Pseudomonadati</taxon>
        <taxon>Bacteroidota</taxon>
        <taxon>Sphingobacteriia</taxon>
        <taxon>Sphingobacteriales</taxon>
        <taxon>Sphingobacteriaceae</taxon>
        <taxon>Mucilaginibacter</taxon>
    </lineage>
</organism>
<dbReference type="RefSeq" id="WP_345332089.1">
    <property type="nucleotide sequence ID" value="NZ_BAABJI010000002.1"/>
</dbReference>
<dbReference type="SUPFAM" id="SSF46689">
    <property type="entry name" value="Homeodomain-like"/>
    <property type="match status" value="1"/>
</dbReference>
<evidence type="ECO:0000256" key="1">
    <source>
        <dbReference type="ARBA" id="ARBA00023125"/>
    </source>
</evidence>
<feature type="DNA-binding region" description="H-T-H motif" evidence="2">
    <location>
        <begin position="34"/>
        <end position="53"/>
    </location>
</feature>
<dbReference type="Gene3D" id="1.10.357.10">
    <property type="entry name" value="Tetracycline Repressor, domain 2"/>
    <property type="match status" value="1"/>
</dbReference>
<evidence type="ECO:0000259" key="3">
    <source>
        <dbReference type="PROSITE" id="PS50977"/>
    </source>
</evidence>
<gene>
    <name evidence="4" type="ORF">GCM10023313_30130</name>
</gene>
<keyword evidence="5" id="KW-1185">Reference proteome</keyword>
<reference evidence="5" key="1">
    <citation type="journal article" date="2019" name="Int. J. Syst. Evol. Microbiol.">
        <title>The Global Catalogue of Microorganisms (GCM) 10K type strain sequencing project: providing services to taxonomists for standard genome sequencing and annotation.</title>
        <authorList>
            <consortium name="The Broad Institute Genomics Platform"/>
            <consortium name="The Broad Institute Genome Sequencing Center for Infectious Disease"/>
            <person name="Wu L."/>
            <person name="Ma J."/>
        </authorList>
    </citation>
    <scope>NUCLEOTIDE SEQUENCE [LARGE SCALE GENOMIC DNA]</scope>
    <source>
        <strain evidence="5">JCM 18283</strain>
    </source>
</reference>
<dbReference type="Proteomes" id="UP001501436">
    <property type="component" value="Unassembled WGS sequence"/>
</dbReference>
<dbReference type="InterPro" id="IPR009057">
    <property type="entry name" value="Homeodomain-like_sf"/>
</dbReference>
<evidence type="ECO:0000313" key="4">
    <source>
        <dbReference type="EMBL" id="GAA4923801.1"/>
    </source>
</evidence>